<dbReference type="GO" id="GO:0016746">
    <property type="term" value="F:acyltransferase activity"/>
    <property type="evidence" value="ECO:0007669"/>
    <property type="project" value="UniProtKB-UniRule"/>
</dbReference>
<evidence type="ECO:0000313" key="4">
    <source>
        <dbReference type="Proteomes" id="UP000298596"/>
    </source>
</evidence>
<reference evidence="3 4" key="1">
    <citation type="submission" date="2018-09" db="EMBL/GenBank/DDBJ databases">
        <title>Whole genome based analysis of evolution and adaptive divergence in Indian and Brazilian strains of Azospirillum brasilense.</title>
        <authorList>
            <person name="Singh C."/>
            <person name="Tripathi A.K."/>
        </authorList>
    </citation>
    <scope>NUCLEOTIDE SEQUENCE [LARGE SCALE GENOMIC DNA]</scope>
    <source>
        <strain evidence="3 4">MTCC4036</strain>
        <plasmid evidence="3 4">p6</plasmid>
    </source>
</reference>
<dbReference type="GO" id="GO:0009404">
    <property type="term" value="P:toxin metabolic process"/>
    <property type="evidence" value="ECO:0007669"/>
    <property type="project" value="UniProtKB-UniRule"/>
</dbReference>
<comment type="subcellular location">
    <subcellularLocation>
        <location evidence="2">Cytoplasm</location>
    </subcellularLocation>
</comment>
<name>A0A4D8QEI9_AZOBR</name>
<keyword evidence="3" id="KW-0614">Plasmid</keyword>
<dbReference type="Pfam" id="PF02794">
    <property type="entry name" value="HlyC"/>
    <property type="match status" value="1"/>
</dbReference>
<dbReference type="Proteomes" id="UP000298596">
    <property type="component" value="Plasmid p6"/>
</dbReference>
<accession>A0A4D8QEI9</accession>
<evidence type="ECO:0000256" key="2">
    <source>
        <dbReference type="RuleBase" id="RU368102"/>
    </source>
</evidence>
<keyword evidence="2 3" id="KW-0012">Acyltransferase</keyword>
<dbReference type="GO" id="GO:0005737">
    <property type="term" value="C:cytoplasm"/>
    <property type="evidence" value="ECO:0007669"/>
    <property type="project" value="UniProtKB-SubCell"/>
</dbReference>
<gene>
    <name evidence="3" type="ORF">D3867_35915</name>
</gene>
<proteinExistence type="inferred from homology"/>
<evidence type="ECO:0000256" key="1">
    <source>
        <dbReference type="ARBA" id="ARBA00005686"/>
    </source>
</evidence>
<dbReference type="AlphaFoldDB" id="A0A4D8QEI9"/>
<dbReference type="InterPro" id="IPR003996">
    <property type="entry name" value="RTX_toxin-activating_protC_bac"/>
</dbReference>
<organism evidence="3 4">
    <name type="scientific">Azospirillum brasilense</name>
    <dbReference type="NCBI Taxonomy" id="192"/>
    <lineage>
        <taxon>Bacteria</taxon>
        <taxon>Pseudomonadati</taxon>
        <taxon>Pseudomonadota</taxon>
        <taxon>Alphaproteobacteria</taxon>
        <taxon>Rhodospirillales</taxon>
        <taxon>Azospirillaceae</taxon>
        <taxon>Azospirillum</taxon>
    </lineage>
</organism>
<dbReference type="PRINTS" id="PR01489">
    <property type="entry name" value="RTXTOXINC"/>
</dbReference>
<dbReference type="GO" id="GO:0031640">
    <property type="term" value="P:killing of cells of another organism"/>
    <property type="evidence" value="ECO:0007669"/>
    <property type="project" value="UniProtKB-KW"/>
</dbReference>
<geneLocation type="plasmid" evidence="3 4">
    <name>p6</name>
</geneLocation>
<evidence type="ECO:0000313" key="3">
    <source>
        <dbReference type="EMBL" id="QCO07283.1"/>
    </source>
</evidence>
<comment type="similarity">
    <text evidence="1 2">Belongs to the RTX toxin acyltransferase family.</text>
</comment>
<sequence length="162" mass="18549">MHKEYGSESGEATAGKERDIFHLVGASIALMSQSKFHRTWSVADIERLIVPPIQLGQCRLYRVDNRPIGLVTWAFFDVTAERAFHDGTRKIQAPDWHSGNRLWIIDFIAPFGGARNIVRDLRKNIFFNRTAKSTRRDHFGNILKINNWNGCGVSNLNKNQIK</sequence>
<dbReference type="EC" id="2.3.1.-" evidence="2"/>
<keyword evidence="2 3" id="KW-0808">Transferase</keyword>
<comment type="function">
    <text evidence="2">Involved in fatty acylation of protoxin at internal lysine residues, thereby converting it to the active toxin.</text>
</comment>
<protein>
    <recommendedName>
        <fullName evidence="2">RTX toxin-activating lysine-acyltransferase</fullName>
        <ecNumber evidence="2">2.3.1.-</ecNumber>
    </recommendedName>
</protein>
<keyword evidence="2" id="KW-0204">Cytolysis</keyword>
<keyword evidence="2" id="KW-0963">Cytoplasm</keyword>
<dbReference type="EMBL" id="CP032336">
    <property type="protein sequence ID" value="QCO07283.1"/>
    <property type="molecule type" value="Genomic_DNA"/>
</dbReference>